<evidence type="ECO:0000313" key="1">
    <source>
        <dbReference type="EMBL" id="CAI8590299.1"/>
    </source>
</evidence>
<keyword evidence="2" id="KW-1185">Reference proteome</keyword>
<dbReference type="Proteomes" id="UP001157006">
    <property type="component" value="Chromosome 1L"/>
</dbReference>
<sequence length="205" mass="23976">MEFPSALHFFRVKMKAKYPTEERVPREFKTLTNLTYFTRAYNKMILIRERKKRGAYNEAICSTYNKELCISVCCMINELSSDFLTSVITALDAIGIKHVHESQTQYVGINTYVCPTDNKLRKYRVSDDYSCCNVRGLFELMDWPTVLVYFGCCILILYNKFSSEENYKTCMTNSICQLRERELDVILILSLISRLILKKLTQSKL</sequence>
<dbReference type="AlphaFoldDB" id="A0AAV0YYL6"/>
<accession>A0AAV0YYL6</accession>
<gene>
    <name evidence="1" type="ORF">VFH_I434960</name>
</gene>
<protein>
    <submittedName>
        <fullName evidence="1">Uncharacterized protein</fullName>
    </submittedName>
</protein>
<evidence type="ECO:0000313" key="2">
    <source>
        <dbReference type="Proteomes" id="UP001157006"/>
    </source>
</evidence>
<name>A0AAV0YYL6_VICFA</name>
<organism evidence="1 2">
    <name type="scientific">Vicia faba</name>
    <name type="common">Broad bean</name>
    <name type="synonym">Faba vulgaris</name>
    <dbReference type="NCBI Taxonomy" id="3906"/>
    <lineage>
        <taxon>Eukaryota</taxon>
        <taxon>Viridiplantae</taxon>
        <taxon>Streptophyta</taxon>
        <taxon>Embryophyta</taxon>
        <taxon>Tracheophyta</taxon>
        <taxon>Spermatophyta</taxon>
        <taxon>Magnoliopsida</taxon>
        <taxon>eudicotyledons</taxon>
        <taxon>Gunneridae</taxon>
        <taxon>Pentapetalae</taxon>
        <taxon>rosids</taxon>
        <taxon>fabids</taxon>
        <taxon>Fabales</taxon>
        <taxon>Fabaceae</taxon>
        <taxon>Papilionoideae</taxon>
        <taxon>50 kb inversion clade</taxon>
        <taxon>NPAAA clade</taxon>
        <taxon>Hologalegina</taxon>
        <taxon>IRL clade</taxon>
        <taxon>Fabeae</taxon>
        <taxon>Vicia</taxon>
    </lineage>
</organism>
<reference evidence="1 2" key="1">
    <citation type="submission" date="2023-01" db="EMBL/GenBank/DDBJ databases">
        <authorList>
            <person name="Kreplak J."/>
        </authorList>
    </citation>
    <scope>NUCLEOTIDE SEQUENCE [LARGE SCALE GENOMIC DNA]</scope>
</reference>
<dbReference type="EMBL" id="OX451736">
    <property type="protein sequence ID" value="CAI8590299.1"/>
    <property type="molecule type" value="Genomic_DNA"/>
</dbReference>
<proteinExistence type="predicted"/>